<proteinExistence type="predicted"/>
<dbReference type="EMBL" id="JAPDGR010000660">
    <property type="protein sequence ID" value="KAJ2988346.1"/>
    <property type="molecule type" value="Genomic_DNA"/>
</dbReference>
<reference evidence="1" key="1">
    <citation type="submission" date="2022-10" db="EMBL/GenBank/DDBJ databases">
        <title>Genome Sequence of Xylaria curta.</title>
        <authorList>
            <person name="Buettner E."/>
        </authorList>
    </citation>
    <scope>NUCLEOTIDE SEQUENCE</scope>
    <source>
        <strain evidence="1">Babe10</strain>
    </source>
</reference>
<sequence>MEDLRDAERAVSEFCRLIDKLRPDNNSPSPTAERPDLLSKRNDSESSHKSTKSAISARWRSKSSKKEWDESVEGSLWNELEQSLNRVAFKFNIGWTALKEYISSPEMMDLGSEFVRHYYGSLESEKAYWVAEDLFFDLQAVKQGDIDPGRWAEAKVYKKDWDLADHLIRFVLLADQCRVCSGQEKWIAWQWSFAINISFYLNVLRCYTSREAKQRELARASSGSSSQSQEKRRSKHDPLSPAPRVWEKGPGRKDGGGKEGNSCGSVIAIDY</sequence>
<name>A0ACC1P8P3_9PEZI</name>
<comment type="caution">
    <text evidence="1">The sequence shown here is derived from an EMBL/GenBank/DDBJ whole genome shotgun (WGS) entry which is preliminary data.</text>
</comment>
<evidence type="ECO:0000313" key="1">
    <source>
        <dbReference type="EMBL" id="KAJ2988346.1"/>
    </source>
</evidence>
<protein>
    <submittedName>
        <fullName evidence="1">Uncharacterized protein</fullName>
    </submittedName>
</protein>
<organism evidence="1 2">
    <name type="scientific">Xylaria curta</name>
    <dbReference type="NCBI Taxonomy" id="42375"/>
    <lineage>
        <taxon>Eukaryota</taxon>
        <taxon>Fungi</taxon>
        <taxon>Dikarya</taxon>
        <taxon>Ascomycota</taxon>
        <taxon>Pezizomycotina</taxon>
        <taxon>Sordariomycetes</taxon>
        <taxon>Xylariomycetidae</taxon>
        <taxon>Xylariales</taxon>
        <taxon>Xylariaceae</taxon>
        <taxon>Xylaria</taxon>
    </lineage>
</organism>
<evidence type="ECO:0000313" key="2">
    <source>
        <dbReference type="Proteomes" id="UP001143856"/>
    </source>
</evidence>
<gene>
    <name evidence="1" type="ORF">NUW58_g4025</name>
</gene>
<dbReference type="Proteomes" id="UP001143856">
    <property type="component" value="Unassembled WGS sequence"/>
</dbReference>
<keyword evidence="2" id="KW-1185">Reference proteome</keyword>
<accession>A0ACC1P8P3</accession>